<reference evidence="11" key="2">
    <citation type="journal article" date="2021" name="PeerJ">
        <title>Extensive microbial diversity within the chicken gut microbiome revealed by metagenomics and culture.</title>
        <authorList>
            <person name="Gilroy R."/>
            <person name="Ravi A."/>
            <person name="Getino M."/>
            <person name="Pursley I."/>
            <person name="Horton D.L."/>
            <person name="Alikhan N.F."/>
            <person name="Baker D."/>
            <person name="Gharbi K."/>
            <person name="Hall N."/>
            <person name="Watson M."/>
            <person name="Adriaenssens E.M."/>
            <person name="Foster-Nyarko E."/>
            <person name="Jarju S."/>
            <person name="Secka A."/>
            <person name="Antonio M."/>
            <person name="Oren A."/>
            <person name="Chaudhuri R.R."/>
            <person name="La Ragione R."/>
            <person name="Hildebrand F."/>
            <person name="Pallen M.J."/>
        </authorList>
    </citation>
    <scope>NUCLEOTIDE SEQUENCE</scope>
    <source>
        <strain evidence="11">2889</strain>
    </source>
</reference>
<keyword evidence="2" id="KW-0813">Transport</keyword>
<dbReference type="InterPro" id="IPR050222">
    <property type="entry name" value="MATE_MdtK"/>
</dbReference>
<dbReference type="GO" id="GO:0015297">
    <property type="term" value="F:antiporter activity"/>
    <property type="evidence" value="ECO:0007669"/>
    <property type="project" value="UniProtKB-KW"/>
</dbReference>
<organism evidence="11 12">
    <name type="scientific">Candidatus Pullibacteroides excrementavium</name>
    <dbReference type="NCBI Taxonomy" id="2840905"/>
    <lineage>
        <taxon>Bacteria</taxon>
        <taxon>Pseudomonadati</taxon>
        <taxon>Bacteroidota</taxon>
        <taxon>Bacteroidia</taxon>
        <taxon>Bacteroidales</taxon>
        <taxon>Candidatus Pullibacteroides</taxon>
    </lineage>
</organism>
<dbReference type="InterPro" id="IPR048279">
    <property type="entry name" value="MdtK-like"/>
</dbReference>
<dbReference type="NCBIfam" id="TIGR00797">
    <property type="entry name" value="matE"/>
    <property type="match status" value="1"/>
</dbReference>
<sequence>MSSPTSLGLPQNSDISYKRIFGIAFPIILSSLAQNLISLADTIFLGNLGEVQLGAAALAVIFYQVVYMTVFGFGVGAQIMMARRLGQGQKHAIGRIFQHALWFCLAAALLCWILYQFFGESMIFSMVHTEDTGRAVLDYLNVRVYGFPFAFACVAFNAFYVGIARTRNISIATLVMGVVNVVLDYVLVFGVWGFPRMEMAGAALASVIAEICGLLTYILLTWFSGHRKTYSPFRRFPLQIKLVGSLLQLSYPVMIQYFLSFANYFLFFLFIESLGQHALAIANITRSMYVLFLIPTWGFASTTATLTSYLCGQGRTGDIMTVVKRCLLLVTICVSFIVVLYLPFNRQVLGIFTKDVLLAAESFAPSLVAILATYLMGVAQVVFNTILGRGRTKAGFFIEFANMVLYFLYGWIFIYIGHCSVAVAFGTEVCYTLGLLFISLGYIAIMRKRGKLDAATV</sequence>
<keyword evidence="4" id="KW-1003">Cell membrane</keyword>
<dbReference type="GO" id="GO:0042910">
    <property type="term" value="F:xenobiotic transmembrane transporter activity"/>
    <property type="evidence" value="ECO:0007669"/>
    <property type="project" value="InterPro"/>
</dbReference>
<name>A0A9D9DWS6_9BACT</name>
<feature type="transmembrane region" description="Helical" evidence="10">
    <location>
        <begin position="289"/>
        <end position="310"/>
    </location>
</feature>
<keyword evidence="3" id="KW-0050">Antiport</keyword>
<dbReference type="PIRSF" id="PIRSF006603">
    <property type="entry name" value="DinF"/>
    <property type="match status" value="1"/>
</dbReference>
<evidence type="ECO:0000256" key="2">
    <source>
        <dbReference type="ARBA" id="ARBA00022448"/>
    </source>
</evidence>
<feature type="transmembrane region" description="Helical" evidence="10">
    <location>
        <begin position="100"/>
        <end position="118"/>
    </location>
</feature>
<evidence type="ECO:0000256" key="8">
    <source>
        <dbReference type="ARBA" id="ARBA00023136"/>
    </source>
</evidence>
<evidence type="ECO:0000256" key="4">
    <source>
        <dbReference type="ARBA" id="ARBA00022475"/>
    </source>
</evidence>
<protein>
    <recommendedName>
        <fullName evidence="9">Multidrug-efflux transporter</fullName>
    </recommendedName>
</protein>
<evidence type="ECO:0000256" key="6">
    <source>
        <dbReference type="ARBA" id="ARBA00022989"/>
    </source>
</evidence>
<evidence type="ECO:0000256" key="5">
    <source>
        <dbReference type="ARBA" id="ARBA00022692"/>
    </source>
</evidence>
<keyword evidence="6 10" id="KW-1133">Transmembrane helix</keyword>
<dbReference type="PANTHER" id="PTHR43298:SF2">
    <property type="entry name" value="FMN_FAD EXPORTER YEEO-RELATED"/>
    <property type="match status" value="1"/>
</dbReference>
<evidence type="ECO:0000256" key="7">
    <source>
        <dbReference type="ARBA" id="ARBA00023065"/>
    </source>
</evidence>
<gene>
    <name evidence="11" type="ORF">IAB08_05220</name>
</gene>
<evidence type="ECO:0000313" key="12">
    <source>
        <dbReference type="Proteomes" id="UP000823612"/>
    </source>
</evidence>
<dbReference type="PANTHER" id="PTHR43298">
    <property type="entry name" value="MULTIDRUG RESISTANCE PROTEIN NORM-RELATED"/>
    <property type="match status" value="1"/>
</dbReference>
<feature type="transmembrane region" description="Helical" evidence="10">
    <location>
        <begin position="171"/>
        <end position="194"/>
    </location>
</feature>
<feature type="transmembrane region" description="Helical" evidence="10">
    <location>
        <begin position="246"/>
        <end position="269"/>
    </location>
</feature>
<keyword evidence="7" id="KW-0406">Ion transport</keyword>
<comment type="subcellular location">
    <subcellularLocation>
        <location evidence="1">Cell membrane</location>
        <topology evidence="1">Multi-pass membrane protein</topology>
    </subcellularLocation>
</comment>
<feature type="transmembrane region" description="Helical" evidence="10">
    <location>
        <begin position="20"/>
        <end position="37"/>
    </location>
</feature>
<evidence type="ECO:0000256" key="3">
    <source>
        <dbReference type="ARBA" id="ARBA00022449"/>
    </source>
</evidence>
<feature type="transmembrane region" description="Helical" evidence="10">
    <location>
        <begin position="200"/>
        <end position="225"/>
    </location>
</feature>
<dbReference type="Pfam" id="PF01554">
    <property type="entry name" value="MatE"/>
    <property type="match status" value="2"/>
</dbReference>
<evidence type="ECO:0000256" key="1">
    <source>
        <dbReference type="ARBA" id="ARBA00004651"/>
    </source>
</evidence>
<reference evidence="11" key="1">
    <citation type="submission" date="2020-10" db="EMBL/GenBank/DDBJ databases">
        <authorList>
            <person name="Gilroy R."/>
        </authorList>
    </citation>
    <scope>NUCLEOTIDE SEQUENCE</scope>
    <source>
        <strain evidence="11">2889</strain>
    </source>
</reference>
<proteinExistence type="predicted"/>
<feature type="transmembrane region" description="Helical" evidence="10">
    <location>
        <begin position="144"/>
        <end position="164"/>
    </location>
</feature>
<accession>A0A9D9DWS6</accession>
<keyword evidence="8 10" id="KW-0472">Membrane</keyword>
<feature type="transmembrane region" description="Helical" evidence="10">
    <location>
        <begin position="422"/>
        <end position="445"/>
    </location>
</feature>
<feature type="transmembrane region" description="Helical" evidence="10">
    <location>
        <begin position="395"/>
        <end position="416"/>
    </location>
</feature>
<dbReference type="GO" id="GO:0006811">
    <property type="term" value="P:monoatomic ion transport"/>
    <property type="evidence" value="ECO:0007669"/>
    <property type="project" value="UniProtKB-KW"/>
</dbReference>
<dbReference type="Proteomes" id="UP000823612">
    <property type="component" value="Unassembled WGS sequence"/>
</dbReference>
<evidence type="ECO:0000313" key="11">
    <source>
        <dbReference type="EMBL" id="MBO8432674.1"/>
    </source>
</evidence>
<feature type="transmembrane region" description="Helical" evidence="10">
    <location>
        <begin position="322"/>
        <end position="342"/>
    </location>
</feature>
<dbReference type="CDD" id="cd13133">
    <property type="entry name" value="MATE_like_7"/>
    <property type="match status" value="1"/>
</dbReference>
<dbReference type="AlphaFoldDB" id="A0A9D9DWS6"/>
<feature type="transmembrane region" description="Helical" evidence="10">
    <location>
        <begin position="57"/>
        <end position="79"/>
    </location>
</feature>
<keyword evidence="5 10" id="KW-0812">Transmembrane</keyword>
<feature type="transmembrane region" description="Helical" evidence="10">
    <location>
        <begin position="362"/>
        <end position="383"/>
    </location>
</feature>
<dbReference type="GO" id="GO:0005886">
    <property type="term" value="C:plasma membrane"/>
    <property type="evidence" value="ECO:0007669"/>
    <property type="project" value="UniProtKB-SubCell"/>
</dbReference>
<dbReference type="InterPro" id="IPR002528">
    <property type="entry name" value="MATE_fam"/>
</dbReference>
<evidence type="ECO:0000256" key="9">
    <source>
        <dbReference type="ARBA" id="ARBA00031636"/>
    </source>
</evidence>
<comment type="caution">
    <text evidence="11">The sequence shown here is derived from an EMBL/GenBank/DDBJ whole genome shotgun (WGS) entry which is preliminary data.</text>
</comment>
<dbReference type="EMBL" id="JADIMZ010000081">
    <property type="protein sequence ID" value="MBO8432674.1"/>
    <property type="molecule type" value="Genomic_DNA"/>
</dbReference>
<evidence type="ECO:0000256" key="10">
    <source>
        <dbReference type="SAM" id="Phobius"/>
    </source>
</evidence>